<accession>A0A6S6T630</accession>
<name>A0A6S6T630_9BACT</name>
<reference evidence="1" key="1">
    <citation type="submission" date="2020-01" db="EMBL/GenBank/DDBJ databases">
        <authorList>
            <person name="Meier V. D."/>
            <person name="Meier V D."/>
        </authorList>
    </citation>
    <scope>NUCLEOTIDE SEQUENCE</scope>
    <source>
        <strain evidence="1">HLG_WM_MAG_12</strain>
    </source>
</reference>
<evidence type="ECO:0000313" key="1">
    <source>
        <dbReference type="EMBL" id="CAA6814723.1"/>
    </source>
</evidence>
<proteinExistence type="predicted"/>
<dbReference type="AlphaFoldDB" id="A0A6S6T630"/>
<sequence>MKILNASKINFTLTPSKGIEITDDIKSADIVVIEGKENYLKYKSNFTDKMRYILIYPFDFEGQRPKSDMDIIKKELSNYIIIDRNIAKEFKPKPPKNIFEKLFKSKEISIKESFEMFEEIIWKEVEKIKGKNIGI</sequence>
<gene>
    <name evidence="1" type="ORF">HELGO_WM8307</name>
</gene>
<organism evidence="1">
    <name type="scientific">uncultured Campylobacterales bacterium</name>
    <dbReference type="NCBI Taxonomy" id="352960"/>
    <lineage>
        <taxon>Bacteria</taxon>
        <taxon>Pseudomonadati</taxon>
        <taxon>Campylobacterota</taxon>
        <taxon>Epsilonproteobacteria</taxon>
        <taxon>Campylobacterales</taxon>
        <taxon>environmental samples</taxon>
    </lineage>
</organism>
<protein>
    <submittedName>
        <fullName evidence="1">Uncharacterized protein</fullName>
    </submittedName>
</protein>
<dbReference type="EMBL" id="CACVAW010000061">
    <property type="protein sequence ID" value="CAA6814723.1"/>
    <property type="molecule type" value="Genomic_DNA"/>
</dbReference>